<dbReference type="PANTHER" id="PTHR30136">
    <property type="entry name" value="HELIX-TURN-HELIX TRANSCRIPTIONAL REGULATOR, ICLR FAMILY"/>
    <property type="match status" value="1"/>
</dbReference>
<dbReference type="InterPro" id="IPR050707">
    <property type="entry name" value="HTH_MetabolicPath_Reg"/>
</dbReference>
<dbReference type="Pfam" id="PF09339">
    <property type="entry name" value="HTH_IclR"/>
    <property type="match status" value="1"/>
</dbReference>
<evidence type="ECO:0000259" key="4">
    <source>
        <dbReference type="PROSITE" id="PS51077"/>
    </source>
</evidence>
<evidence type="ECO:0000256" key="3">
    <source>
        <dbReference type="ARBA" id="ARBA00023163"/>
    </source>
</evidence>
<proteinExistence type="predicted"/>
<dbReference type="Proteomes" id="UP001363010">
    <property type="component" value="Unassembled WGS sequence"/>
</dbReference>
<protein>
    <submittedName>
        <fullName evidence="6">IclR family transcriptional regulator</fullName>
    </submittedName>
</protein>
<evidence type="ECO:0000256" key="2">
    <source>
        <dbReference type="ARBA" id="ARBA00023125"/>
    </source>
</evidence>
<dbReference type="EMBL" id="JBBKZV010000059">
    <property type="protein sequence ID" value="MEJ8827249.1"/>
    <property type="molecule type" value="Genomic_DNA"/>
</dbReference>
<keyword evidence="7" id="KW-1185">Reference proteome</keyword>
<dbReference type="SUPFAM" id="SSF55781">
    <property type="entry name" value="GAF domain-like"/>
    <property type="match status" value="1"/>
</dbReference>
<keyword evidence="3" id="KW-0804">Transcription</keyword>
<dbReference type="InterPro" id="IPR029016">
    <property type="entry name" value="GAF-like_dom_sf"/>
</dbReference>
<keyword evidence="1" id="KW-0805">Transcription regulation</keyword>
<feature type="domain" description="IclR-ED" evidence="5">
    <location>
        <begin position="94"/>
        <end position="275"/>
    </location>
</feature>
<dbReference type="InterPro" id="IPR005471">
    <property type="entry name" value="Tscrpt_reg_IclR_N"/>
</dbReference>
<dbReference type="Gene3D" id="1.10.10.10">
    <property type="entry name" value="Winged helix-like DNA-binding domain superfamily/Winged helix DNA-binding domain"/>
    <property type="match status" value="1"/>
</dbReference>
<gene>
    <name evidence="6" type="ORF">WKW80_35605</name>
</gene>
<organism evidence="6 7">
    <name type="scientific">Variovorax humicola</name>
    <dbReference type="NCBI Taxonomy" id="1769758"/>
    <lineage>
        <taxon>Bacteria</taxon>
        <taxon>Pseudomonadati</taxon>
        <taxon>Pseudomonadota</taxon>
        <taxon>Betaproteobacteria</taxon>
        <taxon>Burkholderiales</taxon>
        <taxon>Comamonadaceae</taxon>
        <taxon>Variovorax</taxon>
    </lineage>
</organism>
<dbReference type="SUPFAM" id="SSF46785">
    <property type="entry name" value="Winged helix' DNA-binding domain"/>
    <property type="match status" value="1"/>
</dbReference>
<dbReference type="Gene3D" id="3.30.450.40">
    <property type="match status" value="1"/>
</dbReference>
<name>A0ABU8WB32_9BURK</name>
<evidence type="ECO:0000313" key="6">
    <source>
        <dbReference type="EMBL" id="MEJ8827249.1"/>
    </source>
</evidence>
<evidence type="ECO:0000313" key="7">
    <source>
        <dbReference type="Proteomes" id="UP001363010"/>
    </source>
</evidence>
<dbReference type="InterPro" id="IPR036390">
    <property type="entry name" value="WH_DNA-bd_sf"/>
</dbReference>
<dbReference type="InterPro" id="IPR014757">
    <property type="entry name" value="Tscrpt_reg_IclR_C"/>
</dbReference>
<dbReference type="RefSeq" id="WP_340368278.1">
    <property type="nucleotide sequence ID" value="NZ_JBBKZV010000059.1"/>
</dbReference>
<accession>A0ABU8WB32</accession>
<reference evidence="6 7" key="1">
    <citation type="submission" date="2024-03" db="EMBL/GenBank/DDBJ databases">
        <title>Novel species of the genus Variovorax.</title>
        <authorList>
            <person name="Liu Q."/>
            <person name="Xin Y.-H."/>
        </authorList>
    </citation>
    <scope>NUCLEOTIDE SEQUENCE [LARGE SCALE GENOMIC DNA]</scope>
    <source>
        <strain evidence="6 7">KACC 18501</strain>
    </source>
</reference>
<dbReference type="PROSITE" id="PS51077">
    <property type="entry name" value="HTH_ICLR"/>
    <property type="match status" value="1"/>
</dbReference>
<feature type="domain" description="HTH iclR-type" evidence="4">
    <location>
        <begin position="32"/>
        <end position="93"/>
    </location>
</feature>
<dbReference type="InterPro" id="IPR036388">
    <property type="entry name" value="WH-like_DNA-bd_sf"/>
</dbReference>
<dbReference type="PROSITE" id="PS51078">
    <property type="entry name" value="ICLR_ED"/>
    <property type="match status" value="1"/>
</dbReference>
<sequence length="299" mass="32735">MRMLRRATEHTMKDDVNEVTTVAEAEGRSYSAPALEKGLDILEVLCHSDQPLSQKDIAQRVGRTTGEIYRMVACLVNRNYVTLVDENTYAITTKLFELAHINSPTQRLLQEAAPLMQRLASELDQSCHLTVYGQGKQVVLFKVDTPSGMGFAIRAGAEIDVLISASGRVLVAFQDDETRALRIEESLARRPDQADPQIDSILHSVRSAGYESIPSVQVRGLYAVSFPILDTQGHAIAALTVPYAERLDQVERKSIPEVTLALGEAARTLSARIGGMVGLNRANVPEKLSAPKRSRAGGR</sequence>
<keyword evidence="2" id="KW-0238">DNA-binding</keyword>
<evidence type="ECO:0000259" key="5">
    <source>
        <dbReference type="PROSITE" id="PS51078"/>
    </source>
</evidence>
<dbReference type="Pfam" id="PF01614">
    <property type="entry name" value="IclR_C"/>
    <property type="match status" value="1"/>
</dbReference>
<comment type="caution">
    <text evidence="6">The sequence shown here is derived from an EMBL/GenBank/DDBJ whole genome shotgun (WGS) entry which is preliminary data.</text>
</comment>
<dbReference type="SMART" id="SM00346">
    <property type="entry name" value="HTH_ICLR"/>
    <property type="match status" value="1"/>
</dbReference>
<evidence type="ECO:0000256" key="1">
    <source>
        <dbReference type="ARBA" id="ARBA00023015"/>
    </source>
</evidence>
<dbReference type="PANTHER" id="PTHR30136:SF7">
    <property type="entry name" value="HTH-TYPE TRANSCRIPTIONAL REGULATOR KDGR-RELATED"/>
    <property type="match status" value="1"/>
</dbReference>